<evidence type="ECO:0000313" key="1">
    <source>
        <dbReference type="EMBL" id="KAJ3568695.1"/>
    </source>
</evidence>
<proteinExistence type="predicted"/>
<gene>
    <name evidence="1" type="ORF">NP233_g5547</name>
</gene>
<protein>
    <submittedName>
        <fullName evidence="1">Uncharacterized protein</fullName>
    </submittedName>
</protein>
<dbReference type="EMBL" id="JANIEX010000330">
    <property type="protein sequence ID" value="KAJ3568695.1"/>
    <property type="molecule type" value="Genomic_DNA"/>
</dbReference>
<keyword evidence="2" id="KW-1185">Reference proteome</keyword>
<sequence length="182" mass="20696">MDIWQTLYENSSFFSHIRLEPRDLDEVQVEEISQSLREDTEHSYYMGFLLGDSCENPRFVAIPMEMADDETPEIDDLRSDFWTGVLEQAPIRQVDDPSLSWTLLGSGYVLIHNPYFETPFATLSPDNEMLKMITRGRMRMCGNLLVVKVSRSGALDALSIDDHPSVMRAITQFATALNALNA</sequence>
<accession>A0AAD5VTW8</accession>
<dbReference type="AlphaFoldDB" id="A0AAD5VTW8"/>
<comment type="caution">
    <text evidence="1">The sequence shown here is derived from an EMBL/GenBank/DDBJ whole genome shotgun (WGS) entry which is preliminary data.</text>
</comment>
<evidence type="ECO:0000313" key="2">
    <source>
        <dbReference type="Proteomes" id="UP001213000"/>
    </source>
</evidence>
<name>A0AAD5VTW8_9AGAR</name>
<dbReference type="Proteomes" id="UP001213000">
    <property type="component" value="Unassembled WGS sequence"/>
</dbReference>
<reference evidence="1" key="1">
    <citation type="submission" date="2022-07" db="EMBL/GenBank/DDBJ databases">
        <title>Genome Sequence of Leucocoprinus birnbaumii.</title>
        <authorList>
            <person name="Buettner E."/>
        </authorList>
    </citation>
    <scope>NUCLEOTIDE SEQUENCE</scope>
    <source>
        <strain evidence="1">VT141</strain>
    </source>
</reference>
<organism evidence="1 2">
    <name type="scientific">Leucocoprinus birnbaumii</name>
    <dbReference type="NCBI Taxonomy" id="56174"/>
    <lineage>
        <taxon>Eukaryota</taxon>
        <taxon>Fungi</taxon>
        <taxon>Dikarya</taxon>
        <taxon>Basidiomycota</taxon>
        <taxon>Agaricomycotina</taxon>
        <taxon>Agaricomycetes</taxon>
        <taxon>Agaricomycetidae</taxon>
        <taxon>Agaricales</taxon>
        <taxon>Agaricineae</taxon>
        <taxon>Agaricaceae</taxon>
        <taxon>Leucocoprinus</taxon>
    </lineage>
</organism>